<keyword evidence="4" id="KW-1185">Reference proteome</keyword>
<dbReference type="Proteomes" id="UP000683428">
    <property type="component" value="Chromosome"/>
</dbReference>
<dbReference type="RefSeq" id="WP_216126860.1">
    <property type="nucleotide sequence ID" value="NZ_CP064782.1"/>
</dbReference>
<evidence type="ECO:0000256" key="2">
    <source>
        <dbReference type="ARBA" id="ARBA00023239"/>
    </source>
</evidence>
<gene>
    <name evidence="3" type="ORF">Azoinq_02425</name>
</gene>
<evidence type="ECO:0000313" key="3">
    <source>
        <dbReference type="EMBL" id="QWT49493.1"/>
    </source>
</evidence>
<organism evidence="3 4">
    <name type="scientific">Azospira inquinata</name>
    <dbReference type="NCBI Taxonomy" id="2785627"/>
    <lineage>
        <taxon>Bacteria</taxon>
        <taxon>Pseudomonadati</taxon>
        <taxon>Pseudomonadota</taxon>
        <taxon>Betaproteobacteria</taxon>
        <taxon>Rhodocyclales</taxon>
        <taxon>Rhodocyclaceae</taxon>
        <taxon>Azospira</taxon>
    </lineage>
</organism>
<dbReference type="PANTHER" id="PTHR33542">
    <property type="entry name" value="SIROHYDROCHLORIN FERROCHELATASE, CHLOROPLASTIC"/>
    <property type="match status" value="1"/>
</dbReference>
<reference evidence="3" key="1">
    <citation type="submission" date="2020-11" db="EMBL/GenBank/DDBJ databases">
        <title>Azospira inquinata sp. nov.</title>
        <authorList>
            <person name="Moe W.M."/>
            <person name="Mikes M.C."/>
        </authorList>
    </citation>
    <scope>NUCLEOTIDE SEQUENCE</scope>
    <source>
        <strain evidence="3">Azo-3</strain>
    </source>
</reference>
<keyword evidence="1" id="KW-0479">Metal-binding</keyword>
<dbReference type="KEGG" id="aiq:Azoinq_02425"/>
<dbReference type="CDD" id="cd03416">
    <property type="entry name" value="CbiX_SirB_N"/>
    <property type="match status" value="1"/>
</dbReference>
<dbReference type="GO" id="GO:0016829">
    <property type="term" value="F:lyase activity"/>
    <property type="evidence" value="ECO:0007669"/>
    <property type="project" value="UniProtKB-KW"/>
</dbReference>
<protein>
    <submittedName>
        <fullName evidence="3">CbiX/SirB N-terminal domain-containing protein</fullName>
    </submittedName>
</protein>
<name>A0A975SNG0_9RHOO</name>
<dbReference type="PANTHER" id="PTHR33542:SF3">
    <property type="entry name" value="SIROHYDROCHLORIN FERROCHELATASE, CHLOROPLASTIC"/>
    <property type="match status" value="1"/>
</dbReference>
<dbReference type="Pfam" id="PF01903">
    <property type="entry name" value="CbiX"/>
    <property type="match status" value="1"/>
</dbReference>
<evidence type="ECO:0000313" key="4">
    <source>
        <dbReference type="Proteomes" id="UP000683428"/>
    </source>
</evidence>
<dbReference type="InterPro" id="IPR050963">
    <property type="entry name" value="Sirohydro_Cobaltochel/CbiX"/>
</dbReference>
<dbReference type="EMBL" id="CP064782">
    <property type="protein sequence ID" value="QWT49493.1"/>
    <property type="molecule type" value="Genomic_DNA"/>
</dbReference>
<dbReference type="GO" id="GO:0046872">
    <property type="term" value="F:metal ion binding"/>
    <property type="evidence" value="ECO:0007669"/>
    <property type="project" value="UniProtKB-KW"/>
</dbReference>
<evidence type="ECO:0000256" key="1">
    <source>
        <dbReference type="ARBA" id="ARBA00022723"/>
    </source>
</evidence>
<accession>A0A975SNG0</accession>
<proteinExistence type="predicted"/>
<keyword evidence="2" id="KW-0456">Lyase</keyword>
<sequence>MPLEQPPQALIFFAHGSRNPAWASAMERLREMVAERSPTTVTRLAFLETQNPSLEACVAELAGLEMTRIRVVPLFMASSGHLTRDLPALLEMLGQRFPQVALELLGPVGEAPEVMAAMAAYALGPVA</sequence>
<dbReference type="InterPro" id="IPR002762">
    <property type="entry name" value="CbiX-like"/>
</dbReference>
<dbReference type="AlphaFoldDB" id="A0A975SNG0"/>